<organism evidence="1 2">
    <name type="scientific">Arsenicicoccus cauae</name>
    <dbReference type="NCBI Taxonomy" id="2663847"/>
    <lineage>
        <taxon>Bacteria</taxon>
        <taxon>Bacillati</taxon>
        <taxon>Actinomycetota</taxon>
        <taxon>Actinomycetes</taxon>
        <taxon>Micrococcales</taxon>
        <taxon>Intrasporangiaceae</taxon>
        <taxon>Arsenicicoccus</taxon>
    </lineage>
</organism>
<dbReference type="Proteomes" id="UP000431092">
    <property type="component" value="Unassembled WGS sequence"/>
</dbReference>
<name>A0A6I3IB54_9MICO</name>
<evidence type="ECO:0000313" key="2">
    <source>
        <dbReference type="Proteomes" id="UP000431092"/>
    </source>
</evidence>
<dbReference type="EMBL" id="WLVL01000016">
    <property type="protein sequence ID" value="MTB70927.1"/>
    <property type="molecule type" value="Genomic_DNA"/>
</dbReference>
<protein>
    <submittedName>
        <fullName evidence="1">Uncharacterized protein</fullName>
    </submittedName>
</protein>
<sequence>MYIQDFKALSVRCIENFTGLREFLADPTVKALGWPDDVVEQLLYDHARNGALQMDYGHIDLNDLTWSRELVPTGEFLSMPTGPSDHDAIEQWAALHEYSVSNRERLSHMTGNSRHAGIRAKWEEEGTWLRAPIVLDARVIGTARTGLQLVEGRTRVGVLRGRHRDGLPVAVEHWTWIGRRRSAAETRPFRPHQGAGLLRS</sequence>
<dbReference type="RefSeq" id="WP_154592284.1">
    <property type="nucleotide sequence ID" value="NZ_WLVL01000016.1"/>
</dbReference>
<keyword evidence="2" id="KW-1185">Reference proteome</keyword>
<reference evidence="1 2" key="1">
    <citation type="submission" date="2019-11" db="EMBL/GenBank/DDBJ databases">
        <title>Whole genome sequencing identifies a novel species of the genus Arsenicicoccus isolated from human blood.</title>
        <authorList>
            <person name="Jeong J.H."/>
            <person name="Kweon O.J."/>
            <person name="Kim H.R."/>
            <person name="Kim T.-H."/>
            <person name="Ha S.-M."/>
            <person name="Lee M.-K."/>
        </authorList>
    </citation>
    <scope>NUCLEOTIDE SEQUENCE [LARGE SCALE GENOMIC DNA]</scope>
    <source>
        <strain evidence="1 2">MKL-02</strain>
    </source>
</reference>
<proteinExistence type="predicted"/>
<dbReference type="AlphaFoldDB" id="A0A6I3IB54"/>
<gene>
    <name evidence="1" type="ORF">GGG17_02855</name>
</gene>
<evidence type="ECO:0000313" key="1">
    <source>
        <dbReference type="EMBL" id="MTB70927.1"/>
    </source>
</evidence>
<comment type="caution">
    <text evidence="1">The sequence shown here is derived from an EMBL/GenBank/DDBJ whole genome shotgun (WGS) entry which is preliminary data.</text>
</comment>
<accession>A0A6I3IB54</accession>